<evidence type="ECO:0000256" key="2">
    <source>
        <dbReference type="ARBA" id="ARBA00022803"/>
    </source>
</evidence>
<dbReference type="AlphaFoldDB" id="A0A951PAA5"/>
<evidence type="ECO:0000256" key="1">
    <source>
        <dbReference type="ARBA" id="ARBA00022737"/>
    </source>
</evidence>
<sequence length="762" mass="84756">MTDLPASPLGVNQQTYERLKTSLSLRLRRQIFIGVCDDLWLRDRLARQLEADLSAPVETAIEATARANDSPKLVTLDLDLQDPDPIALVNSWLSSAPQRRCRRPEIPAFQILGIERLTRQSAADQNLFLAYLQEIEPDLPLLESGLLLWMTQPWFRMLPEAAPEFWRCRTGIFEFAGDPTPLLTTSPERIRLDPVTPSRDRRPRVADAAPAVPTENPWLTLANDLADNLDLWYEPDRLDEPAEGKQAKLEALDPHSSDPLDRLAPPDWTAWISEFSDPSLGSLQTDWLQTEDAVELQANQLATLVQPMPLPDQALESSGLESSDLQQQIGSLQQQIALLQSGEESPVTLAIACRTLGNFYRDCIEQGDVTVENLARAIQAYEQSLPGLYRDQQAEVLNDLGNLYWNLAQVQAQDIATDALTDALTDAAADIAADAIACLQRALQLYQLALDCLEPQQLDTYAMLQNNLGGAYADLARYQNPQVNLEQSVQAYQQALQSRTAEDDPIRYASTQNNLGTTYWNLAQQQQPTFNLKQAIVAYAEALNHYSAADDPLHYAMIQNNLGTAYWNLAQYEPSEAKGYLMLASLAYQAALQYRRLETHPAGFAATQNNLGTAQWHLANQTQDVERQTYLVQAIAAYEAALAAADSLRLDQPAAQLSFDLSSTQNNLGLAHYHLALESKSDVQPGGQQAGQIKSISQHLELALRYHLLALQGWEQTESRSVALTCILQTVRAFYSQLELPGQNQALSRLPSQLLAEILPQL</sequence>
<reference evidence="3" key="1">
    <citation type="submission" date="2021-05" db="EMBL/GenBank/DDBJ databases">
        <authorList>
            <person name="Pietrasiak N."/>
            <person name="Ward R."/>
            <person name="Stajich J.E."/>
            <person name="Kurbessoian T."/>
        </authorList>
    </citation>
    <scope>NUCLEOTIDE SEQUENCE</scope>
    <source>
        <strain evidence="3">GSE-TBD4-15B</strain>
    </source>
</reference>
<organism evidence="3 4">
    <name type="scientific">Pegethrix bostrychoides GSE-TBD4-15B</name>
    <dbReference type="NCBI Taxonomy" id="2839662"/>
    <lineage>
        <taxon>Bacteria</taxon>
        <taxon>Bacillati</taxon>
        <taxon>Cyanobacteriota</taxon>
        <taxon>Cyanophyceae</taxon>
        <taxon>Oculatellales</taxon>
        <taxon>Oculatellaceae</taxon>
        <taxon>Pegethrix</taxon>
    </lineage>
</organism>
<dbReference type="EMBL" id="JAHHHV010000065">
    <property type="protein sequence ID" value="MBW4466001.1"/>
    <property type="molecule type" value="Genomic_DNA"/>
</dbReference>
<evidence type="ECO:0000313" key="3">
    <source>
        <dbReference type="EMBL" id="MBW4466001.1"/>
    </source>
</evidence>
<dbReference type="InterPro" id="IPR011990">
    <property type="entry name" value="TPR-like_helical_dom_sf"/>
</dbReference>
<protein>
    <recommendedName>
        <fullName evidence="5">Tetratricopeptide repeat protein</fullName>
    </recommendedName>
</protein>
<keyword evidence="2" id="KW-0802">TPR repeat</keyword>
<gene>
    <name evidence="3" type="ORF">KME07_11255</name>
</gene>
<keyword evidence="1" id="KW-0677">Repeat</keyword>
<name>A0A951PAA5_9CYAN</name>
<dbReference type="SUPFAM" id="SSF48452">
    <property type="entry name" value="TPR-like"/>
    <property type="match status" value="1"/>
</dbReference>
<reference evidence="3" key="2">
    <citation type="journal article" date="2022" name="Microbiol. Resour. Announc.">
        <title>Metagenome Sequencing to Explore Phylogenomics of Terrestrial Cyanobacteria.</title>
        <authorList>
            <person name="Ward R.D."/>
            <person name="Stajich J.E."/>
            <person name="Johansen J.R."/>
            <person name="Huntemann M."/>
            <person name="Clum A."/>
            <person name="Foster B."/>
            <person name="Foster B."/>
            <person name="Roux S."/>
            <person name="Palaniappan K."/>
            <person name="Varghese N."/>
            <person name="Mukherjee S."/>
            <person name="Reddy T.B.K."/>
            <person name="Daum C."/>
            <person name="Copeland A."/>
            <person name="Chen I.A."/>
            <person name="Ivanova N.N."/>
            <person name="Kyrpides N.C."/>
            <person name="Shapiro N."/>
            <person name="Eloe-Fadrosh E.A."/>
            <person name="Pietrasiak N."/>
        </authorList>
    </citation>
    <scope>NUCLEOTIDE SEQUENCE</scope>
    <source>
        <strain evidence="3">GSE-TBD4-15B</strain>
    </source>
</reference>
<accession>A0A951PAA5</accession>
<evidence type="ECO:0000313" key="4">
    <source>
        <dbReference type="Proteomes" id="UP000707356"/>
    </source>
</evidence>
<dbReference type="Proteomes" id="UP000707356">
    <property type="component" value="Unassembled WGS sequence"/>
</dbReference>
<dbReference type="Gene3D" id="1.25.40.10">
    <property type="entry name" value="Tetratricopeptide repeat domain"/>
    <property type="match status" value="2"/>
</dbReference>
<proteinExistence type="predicted"/>
<evidence type="ECO:0008006" key="5">
    <source>
        <dbReference type="Google" id="ProtNLM"/>
    </source>
</evidence>
<dbReference type="PANTHER" id="PTHR45641">
    <property type="entry name" value="TETRATRICOPEPTIDE REPEAT PROTEIN (AFU_ORTHOLOGUE AFUA_6G03870)"/>
    <property type="match status" value="1"/>
</dbReference>
<comment type="caution">
    <text evidence="3">The sequence shown here is derived from an EMBL/GenBank/DDBJ whole genome shotgun (WGS) entry which is preliminary data.</text>
</comment>